<evidence type="ECO:0008006" key="3">
    <source>
        <dbReference type="Google" id="ProtNLM"/>
    </source>
</evidence>
<dbReference type="AlphaFoldDB" id="A0A1T2CHM7"/>
<evidence type="ECO:0000313" key="1">
    <source>
        <dbReference type="EMBL" id="OOY34370.1"/>
    </source>
</evidence>
<accession>A0A1T2CHM7</accession>
<dbReference type="RefSeq" id="WP_078453291.1">
    <property type="nucleotide sequence ID" value="NZ_MPNX01000016.1"/>
</dbReference>
<reference evidence="1 2" key="1">
    <citation type="submission" date="2016-11" db="EMBL/GenBank/DDBJ databases">
        <title>Mixed transmission modes and dynamic genome evolution in an obligate animal-bacterial symbiosis.</title>
        <authorList>
            <person name="Russell S.L."/>
            <person name="Corbett-Detig R.B."/>
            <person name="Cavanaugh C.M."/>
        </authorList>
    </citation>
    <scope>NUCLEOTIDE SEQUENCE [LARGE SCALE GENOMIC DNA]</scope>
    <source>
        <strain evidence="1">MA-KB16</strain>
    </source>
</reference>
<dbReference type="Pfam" id="PF10109">
    <property type="entry name" value="Phage_TAC_7"/>
    <property type="match status" value="1"/>
</dbReference>
<dbReference type="InterPro" id="IPR019289">
    <property type="entry name" value="Phage_tail_E/E"/>
</dbReference>
<sequence length="81" mass="9210">MSKVKIELTHSIEIDGAKVGVIQLRRPKVRDMLSVEKSVDNDAEKEIQLFSNLSELSPDNLLELDMADYAKLQKAYQDFLS</sequence>
<comment type="caution">
    <text evidence="1">The sequence shown here is derived from an EMBL/GenBank/DDBJ whole genome shotgun (WGS) entry which is preliminary data.</text>
</comment>
<dbReference type="EMBL" id="MPNX01000016">
    <property type="protein sequence ID" value="OOY34370.1"/>
    <property type="molecule type" value="Genomic_DNA"/>
</dbReference>
<organism evidence="1 2">
    <name type="scientific">Solemya velum gill symbiont</name>
    <dbReference type="NCBI Taxonomy" id="2340"/>
    <lineage>
        <taxon>Bacteria</taxon>
        <taxon>Pseudomonadati</taxon>
        <taxon>Pseudomonadota</taxon>
        <taxon>Gammaproteobacteria</taxon>
        <taxon>sulfur-oxidizing symbionts</taxon>
    </lineage>
</organism>
<proteinExistence type="predicted"/>
<dbReference type="Proteomes" id="UP000190962">
    <property type="component" value="Unassembled WGS sequence"/>
</dbReference>
<name>A0A1T2CHM7_SOVGS</name>
<protein>
    <recommendedName>
        <fullName evidence="3">Phage tail assembly protein</fullName>
    </recommendedName>
</protein>
<gene>
    <name evidence="1" type="ORF">BOV88_10135</name>
</gene>
<evidence type="ECO:0000313" key="2">
    <source>
        <dbReference type="Proteomes" id="UP000190962"/>
    </source>
</evidence>